<organism evidence="2 3">
    <name type="scientific">Chitinophaga parva</name>
    <dbReference type="NCBI Taxonomy" id="2169414"/>
    <lineage>
        <taxon>Bacteria</taxon>
        <taxon>Pseudomonadati</taxon>
        <taxon>Bacteroidota</taxon>
        <taxon>Chitinophagia</taxon>
        <taxon>Chitinophagales</taxon>
        <taxon>Chitinophagaceae</taxon>
        <taxon>Chitinophaga</taxon>
    </lineage>
</organism>
<dbReference type="RefSeq" id="WP_108685863.1">
    <property type="nucleotide sequence ID" value="NZ_QCYK01000001.1"/>
</dbReference>
<dbReference type="OrthoDB" id="6200718at2"/>
<dbReference type="Proteomes" id="UP000244450">
    <property type="component" value="Unassembled WGS sequence"/>
</dbReference>
<sequence>MDEALFWQLIEASWTDSPEDNEDRIDALETNDEDELLELADTMSDVIMHNYRRRLGELDKPSMAAFLRILEVKMYELDRKEIHDHLDGSDDGFVYARGFVIFMGEEYFNKINEDPSQGTFDTRCEEFVFEGYSIYEEKFEEPFERYQVCSVETGSNKEGWPKEL</sequence>
<reference evidence="2 3" key="1">
    <citation type="submission" date="2018-04" db="EMBL/GenBank/DDBJ databases">
        <title>Chitinophaga fuyangensis sp. nov., isolated from soil in a chemical factory.</title>
        <authorList>
            <person name="Chen K."/>
        </authorList>
    </citation>
    <scope>NUCLEOTIDE SEQUENCE [LARGE SCALE GENOMIC DNA]</scope>
    <source>
        <strain evidence="2 3">LY-1</strain>
    </source>
</reference>
<dbReference type="EMBL" id="QCYK01000001">
    <property type="protein sequence ID" value="PUZ29224.1"/>
    <property type="molecule type" value="Genomic_DNA"/>
</dbReference>
<evidence type="ECO:0000313" key="2">
    <source>
        <dbReference type="EMBL" id="PUZ29224.1"/>
    </source>
</evidence>
<protein>
    <recommendedName>
        <fullName evidence="1">DUF4240 domain-containing protein</fullName>
    </recommendedName>
</protein>
<comment type="caution">
    <text evidence="2">The sequence shown here is derived from an EMBL/GenBank/DDBJ whole genome shotgun (WGS) entry which is preliminary data.</text>
</comment>
<dbReference type="AlphaFoldDB" id="A0A2T7BNH5"/>
<evidence type="ECO:0000313" key="3">
    <source>
        <dbReference type="Proteomes" id="UP000244450"/>
    </source>
</evidence>
<gene>
    <name evidence="2" type="ORF">DCC81_07100</name>
</gene>
<feature type="domain" description="DUF4240" evidence="1">
    <location>
        <begin position="44"/>
        <end position="117"/>
    </location>
</feature>
<dbReference type="Pfam" id="PF14024">
    <property type="entry name" value="DUF4240"/>
    <property type="match status" value="1"/>
</dbReference>
<proteinExistence type="predicted"/>
<name>A0A2T7BNH5_9BACT</name>
<keyword evidence="3" id="KW-1185">Reference proteome</keyword>
<dbReference type="InterPro" id="IPR025334">
    <property type="entry name" value="DUF4240"/>
</dbReference>
<evidence type="ECO:0000259" key="1">
    <source>
        <dbReference type="Pfam" id="PF14024"/>
    </source>
</evidence>
<accession>A0A2T7BNH5</accession>